<dbReference type="PRINTS" id="PR00786">
    <property type="entry name" value="NEPRILYSIN"/>
</dbReference>
<evidence type="ECO:0000256" key="4">
    <source>
        <dbReference type="ARBA" id="ARBA00022723"/>
    </source>
</evidence>
<dbReference type="EMBL" id="ANQC01000044">
    <property type="protein sequence ID" value="ESV54273.1"/>
    <property type="molecule type" value="Genomic_DNA"/>
</dbReference>
<evidence type="ECO:0000256" key="2">
    <source>
        <dbReference type="ARBA" id="ARBA00007357"/>
    </source>
</evidence>
<dbReference type="PANTHER" id="PTHR11733:SF167">
    <property type="entry name" value="FI17812P1-RELATED"/>
    <property type="match status" value="1"/>
</dbReference>
<dbReference type="Pfam" id="PF05649">
    <property type="entry name" value="Peptidase_M13_N"/>
    <property type="match status" value="1"/>
</dbReference>
<dbReference type="Gene3D" id="1.10.1380.10">
    <property type="entry name" value="Neutral endopeptidase , domain2"/>
    <property type="match status" value="1"/>
</dbReference>
<dbReference type="Pfam" id="PF01431">
    <property type="entry name" value="Peptidase_M13"/>
    <property type="match status" value="1"/>
</dbReference>
<keyword evidence="3" id="KW-0645">Protease</keyword>
<dbReference type="InterPro" id="IPR008753">
    <property type="entry name" value="Peptidase_M13_N"/>
</dbReference>
<evidence type="ECO:0000256" key="7">
    <source>
        <dbReference type="ARBA" id="ARBA00023049"/>
    </source>
</evidence>
<evidence type="ECO:0000313" key="11">
    <source>
        <dbReference type="Proteomes" id="UP000018482"/>
    </source>
</evidence>
<dbReference type="MEROPS" id="M13.005"/>
<dbReference type="GO" id="GO:0016485">
    <property type="term" value="P:protein processing"/>
    <property type="evidence" value="ECO:0007669"/>
    <property type="project" value="TreeGrafter"/>
</dbReference>
<name>V6Z0J4_STRAG</name>
<keyword evidence="4" id="KW-0479">Metal-binding</keyword>
<dbReference type="InterPro" id="IPR042089">
    <property type="entry name" value="Peptidase_M13_dom_2"/>
</dbReference>
<dbReference type="InterPro" id="IPR018497">
    <property type="entry name" value="Peptidase_M13_C"/>
</dbReference>
<dbReference type="Proteomes" id="UP000018482">
    <property type="component" value="Unassembled WGS sequence"/>
</dbReference>
<evidence type="ECO:0000256" key="6">
    <source>
        <dbReference type="ARBA" id="ARBA00022833"/>
    </source>
</evidence>
<sequence length="631" mass="71464">MTRLQDDFFDAVNGEWEKTAVIPDDKPRTGGFSDLADEIEDLMLETTDQWLVDKNLPEDEILANFVKFHKLVADYDAREAAGTKPVQALIKEYQDLASFTEFAERIGTYELEGKPNLLPFGVAPDFMDAQTNVLWAEAPSLILPDTTYYEEGNDKGKELLALWRKFQEDLLPKFGFSEVEIKDMLDKIIDLDAQLANYVLSSEESAEYVKLYHPYDWSDFTKLAPELPLNSIFTEILGQVPDKVIVPEERFWTDFAATYYSEDNWKNLQAKLVYSAANAFNAYLTDEIRILSGAYSRALSGTPQAMDKKKAAFYLAQGPYNQALGLWYAGEKFSPEAKADVEDKVATMIDVYKDRLANNTWLQKETIDKAITKLNVIIPHIGYPEKLPETYAKKVIDENLSLVENAKNLGKISIAHSWSKWNKPVDRDEWHMPAHMVNAYYDPQQNQIVFPAAILQAPFYSLDQSSSANYGGIGAVIAHEISHAFDTNGASFDEDGSLNNWWTEEDYAAFKERTDKVVEQFDGIDFAGGKTNGKLTVSENVADLGGLAAALEAAKKDNDFSAEDYFINFATIWRMKAREEYLQLLLSVDVHAPGKLRTNVQLPNFDDFFTTFDVKEGDGMWRAPEDRVVIW</sequence>
<protein>
    <submittedName>
        <fullName evidence="10">Endopeptidase</fullName>
    </submittedName>
</protein>
<dbReference type="AlphaFoldDB" id="V6Z0J4"/>
<dbReference type="InterPro" id="IPR000718">
    <property type="entry name" value="Peptidase_M13"/>
</dbReference>
<keyword evidence="5" id="KW-0378">Hydrolase</keyword>
<dbReference type="Gene3D" id="3.40.390.10">
    <property type="entry name" value="Collagenase (Catalytic Domain)"/>
    <property type="match status" value="1"/>
</dbReference>
<evidence type="ECO:0000313" key="10">
    <source>
        <dbReference type="EMBL" id="ESV54273.1"/>
    </source>
</evidence>
<dbReference type="eggNOG" id="COG3590">
    <property type="taxonomic scope" value="Bacteria"/>
</dbReference>
<dbReference type="CDD" id="cd08662">
    <property type="entry name" value="M13"/>
    <property type="match status" value="1"/>
</dbReference>
<feature type="domain" description="Peptidase M13 C-terminal" evidence="8">
    <location>
        <begin position="438"/>
        <end position="628"/>
    </location>
</feature>
<evidence type="ECO:0000259" key="9">
    <source>
        <dbReference type="Pfam" id="PF05649"/>
    </source>
</evidence>
<evidence type="ECO:0000259" key="8">
    <source>
        <dbReference type="Pfam" id="PF01431"/>
    </source>
</evidence>
<keyword evidence="7" id="KW-0482">Metalloprotease</keyword>
<evidence type="ECO:0000256" key="3">
    <source>
        <dbReference type="ARBA" id="ARBA00022670"/>
    </source>
</evidence>
<evidence type="ECO:0000256" key="5">
    <source>
        <dbReference type="ARBA" id="ARBA00022801"/>
    </source>
</evidence>
<accession>V6Z0J4</accession>
<gene>
    <name evidence="10" type="ORF">SAG0136_03170</name>
</gene>
<dbReference type="PROSITE" id="PS51885">
    <property type="entry name" value="NEPRILYSIN"/>
    <property type="match status" value="1"/>
</dbReference>
<dbReference type="GO" id="GO:0005886">
    <property type="term" value="C:plasma membrane"/>
    <property type="evidence" value="ECO:0007669"/>
    <property type="project" value="TreeGrafter"/>
</dbReference>
<dbReference type="SUPFAM" id="SSF55486">
    <property type="entry name" value="Metalloproteases ('zincins'), catalytic domain"/>
    <property type="match status" value="1"/>
</dbReference>
<dbReference type="GO" id="GO:0004222">
    <property type="term" value="F:metalloendopeptidase activity"/>
    <property type="evidence" value="ECO:0007669"/>
    <property type="project" value="InterPro"/>
</dbReference>
<reference evidence="10 11" key="1">
    <citation type="submission" date="2013-05" db="EMBL/GenBank/DDBJ databases">
        <authorList>
            <person name="Richards V.P."/>
            <person name="Durkin S.A.S."/>
            <person name="Kim M."/>
            <person name="Pavinski Bitar P.D."/>
            <person name="Stanhope M.J."/>
            <person name="Town C.D."/>
            <person name="Venter J.C."/>
        </authorList>
    </citation>
    <scope>NUCLEOTIDE SEQUENCE [LARGE SCALE GENOMIC DNA]</scope>
    <source>
        <strain evidence="10 11">LMG 14747</strain>
    </source>
</reference>
<feature type="domain" description="Peptidase M13 N-terminal" evidence="9">
    <location>
        <begin position="5"/>
        <end position="384"/>
    </location>
</feature>
<comment type="cofactor">
    <cofactor evidence="1">
        <name>Zn(2+)</name>
        <dbReference type="ChEBI" id="CHEBI:29105"/>
    </cofactor>
</comment>
<comment type="similarity">
    <text evidence="2">Belongs to the peptidase M13 family.</text>
</comment>
<dbReference type="PANTHER" id="PTHR11733">
    <property type="entry name" value="ZINC METALLOPROTEASE FAMILY M13 NEPRILYSIN-RELATED"/>
    <property type="match status" value="1"/>
</dbReference>
<keyword evidence="6" id="KW-0862">Zinc</keyword>
<dbReference type="GO" id="GO:0046872">
    <property type="term" value="F:metal ion binding"/>
    <property type="evidence" value="ECO:0007669"/>
    <property type="project" value="UniProtKB-KW"/>
</dbReference>
<comment type="caution">
    <text evidence="10">The sequence shown here is derived from an EMBL/GenBank/DDBJ whole genome shotgun (WGS) entry which is preliminary data.</text>
</comment>
<organism evidence="10 11">
    <name type="scientific">Streptococcus agalactiae LMG 14747</name>
    <dbReference type="NCBI Taxonomy" id="1154860"/>
    <lineage>
        <taxon>Bacteria</taxon>
        <taxon>Bacillati</taxon>
        <taxon>Bacillota</taxon>
        <taxon>Bacilli</taxon>
        <taxon>Lactobacillales</taxon>
        <taxon>Streptococcaceae</taxon>
        <taxon>Streptococcus</taxon>
    </lineage>
</organism>
<evidence type="ECO:0000256" key="1">
    <source>
        <dbReference type="ARBA" id="ARBA00001947"/>
    </source>
</evidence>
<dbReference type="InterPro" id="IPR024079">
    <property type="entry name" value="MetalloPept_cat_dom_sf"/>
</dbReference>
<proteinExistence type="inferred from homology"/>